<organism evidence="2 3">
    <name type="scientific">Portunus trituberculatus</name>
    <name type="common">Swimming crab</name>
    <name type="synonym">Neptunus trituberculatus</name>
    <dbReference type="NCBI Taxonomy" id="210409"/>
    <lineage>
        <taxon>Eukaryota</taxon>
        <taxon>Metazoa</taxon>
        <taxon>Ecdysozoa</taxon>
        <taxon>Arthropoda</taxon>
        <taxon>Crustacea</taxon>
        <taxon>Multicrustacea</taxon>
        <taxon>Malacostraca</taxon>
        <taxon>Eumalacostraca</taxon>
        <taxon>Eucarida</taxon>
        <taxon>Decapoda</taxon>
        <taxon>Pleocyemata</taxon>
        <taxon>Brachyura</taxon>
        <taxon>Eubrachyura</taxon>
        <taxon>Portunoidea</taxon>
        <taxon>Portunidae</taxon>
        <taxon>Portuninae</taxon>
        <taxon>Portunus</taxon>
    </lineage>
</organism>
<accession>A0A5B7I418</accession>
<name>A0A5B7I418_PORTR</name>
<evidence type="ECO:0000313" key="2">
    <source>
        <dbReference type="EMBL" id="MPC76716.1"/>
    </source>
</evidence>
<gene>
    <name evidence="2" type="ORF">E2C01_071142</name>
</gene>
<reference evidence="2 3" key="1">
    <citation type="submission" date="2019-05" db="EMBL/GenBank/DDBJ databases">
        <title>Another draft genome of Portunus trituberculatus and its Hox gene families provides insights of decapod evolution.</title>
        <authorList>
            <person name="Jeong J.-H."/>
            <person name="Song I."/>
            <person name="Kim S."/>
            <person name="Choi T."/>
            <person name="Kim D."/>
            <person name="Ryu S."/>
            <person name="Kim W."/>
        </authorList>
    </citation>
    <scope>NUCLEOTIDE SEQUENCE [LARGE SCALE GENOMIC DNA]</scope>
    <source>
        <tissue evidence="2">Muscle</tissue>
    </source>
</reference>
<dbReference type="AlphaFoldDB" id="A0A5B7I418"/>
<dbReference type="Proteomes" id="UP000324222">
    <property type="component" value="Unassembled WGS sequence"/>
</dbReference>
<keyword evidence="3" id="KW-1185">Reference proteome</keyword>
<proteinExistence type="predicted"/>
<protein>
    <submittedName>
        <fullName evidence="2">Uncharacterized protein</fullName>
    </submittedName>
</protein>
<feature type="compositionally biased region" description="Basic and acidic residues" evidence="1">
    <location>
        <begin position="23"/>
        <end position="34"/>
    </location>
</feature>
<evidence type="ECO:0000313" key="3">
    <source>
        <dbReference type="Proteomes" id="UP000324222"/>
    </source>
</evidence>
<sequence length="100" mass="11132">MDGWREGQADTGTHYTNSSITASKEEVEGKKTEEGIGNGRVQEAPLLVCRGRLMCPVATLQGMAHQMVMGDSQEEEKDQEEEEVVVVVVVVVEDRRKKDR</sequence>
<feature type="region of interest" description="Disordered" evidence="1">
    <location>
        <begin position="1"/>
        <end position="39"/>
    </location>
</feature>
<evidence type="ECO:0000256" key="1">
    <source>
        <dbReference type="SAM" id="MobiDB-lite"/>
    </source>
</evidence>
<dbReference type="EMBL" id="VSRR010044047">
    <property type="protein sequence ID" value="MPC76716.1"/>
    <property type="molecule type" value="Genomic_DNA"/>
</dbReference>
<comment type="caution">
    <text evidence="2">The sequence shown here is derived from an EMBL/GenBank/DDBJ whole genome shotgun (WGS) entry which is preliminary data.</text>
</comment>
<feature type="compositionally biased region" description="Polar residues" evidence="1">
    <location>
        <begin position="10"/>
        <end position="22"/>
    </location>
</feature>